<feature type="domain" description="PBZ-type" evidence="10">
    <location>
        <begin position="4"/>
        <end position="26"/>
    </location>
</feature>
<dbReference type="InterPro" id="IPR019406">
    <property type="entry name" value="APLF_PBZ"/>
</dbReference>
<comment type="subcellular location">
    <subcellularLocation>
        <location evidence="1">Nucleus</location>
    </subcellularLocation>
</comment>
<evidence type="ECO:0000256" key="4">
    <source>
        <dbReference type="ARBA" id="ARBA00022763"/>
    </source>
</evidence>
<dbReference type="EMBL" id="JAOYFB010000005">
    <property type="protein sequence ID" value="KAK4016591.1"/>
    <property type="molecule type" value="Genomic_DNA"/>
</dbReference>
<comment type="caution">
    <text evidence="11">The sequence shown here is derived from an EMBL/GenBank/DDBJ whole genome shotgun (WGS) entry which is preliminary data.</text>
</comment>
<dbReference type="PANTHER" id="PTHR12415:SF0">
    <property type="entry name" value="TYROSYL-DNA PHOSPHODIESTERASE 1"/>
    <property type="match status" value="1"/>
</dbReference>
<evidence type="ECO:0000256" key="5">
    <source>
        <dbReference type="ARBA" id="ARBA00022801"/>
    </source>
</evidence>
<comment type="similarity">
    <text evidence="2">Belongs to the tyrosyl-DNA phosphodiesterase family.</text>
</comment>
<evidence type="ECO:0000256" key="7">
    <source>
        <dbReference type="ARBA" id="ARBA00023204"/>
    </source>
</evidence>
<evidence type="ECO:0000256" key="6">
    <source>
        <dbReference type="ARBA" id="ARBA00022839"/>
    </source>
</evidence>
<proteinExistence type="inferred from homology"/>
<keyword evidence="3" id="KW-0540">Nuclease</keyword>
<dbReference type="Proteomes" id="UP001234178">
    <property type="component" value="Unassembled WGS sequence"/>
</dbReference>
<keyword evidence="12" id="KW-1185">Reference proteome</keyword>
<keyword evidence="6" id="KW-0269">Exonuclease</keyword>
<dbReference type="InterPro" id="IPR010347">
    <property type="entry name" value="Tdp1"/>
</dbReference>
<dbReference type="PANTHER" id="PTHR12415">
    <property type="entry name" value="TYROSYL-DNA PHOSPHODIESTERASE 1"/>
    <property type="match status" value="1"/>
</dbReference>
<keyword evidence="9" id="KW-0175">Coiled coil</keyword>
<evidence type="ECO:0000256" key="9">
    <source>
        <dbReference type="SAM" id="Coils"/>
    </source>
</evidence>
<dbReference type="Pfam" id="PF10283">
    <property type="entry name" value="zf-CCHH"/>
    <property type="match status" value="1"/>
</dbReference>
<evidence type="ECO:0000256" key="3">
    <source>
        <dbReference type="ARBA" id="ARBA00022722"/>
    </source>
</evidence>
<keyword evidence="7" id="KW-0234">DNA repair</keyword>
<organism evidence="11 12">
    <name type="scientific">Daphnia magna</name>
    <dbReference type="NCBI Taxonomy" id="35525"/>
    <lineage>
        <taxon>Eukaryota</taxon>
        <taxon>Metazoa</taxon>
        <taxon>Ecdysozoa</taxon>
        <taxon>Arthropoda</taxon>
        <taxon>Crustacea</taxon>
        <taxon>Branchiopoda</taxon>
        <taxon>Diplostraca</taxon>
        <taxon>Cladocera</taxon>
        <taxon>Anomopoda</taxon>
        <taxon>Daphniidae</taxon>
        <taxon>Daphnia</taxon>
    </lineage>
</organism>
<dbReference type="Gene3D" id="3.30.870.10">
    <property type="entry name" value="Endonuclease Chain A"/>
    <property type="match status" value="2"/>
</dbReference>
<evidence type="ECO:0000256" key="8">
    <source>
        <dbReference type="ARBA" id="ARBA00023242"/>
    </source>
</evidence>
<name>A0ABQ9ZUJ1_9CRUS</name>
<protein>
    <recommendedName>
        <fullName evidence="10">PBZ-type domain-containing protein</fullName>
    </recommendedName>
</protein>
<gene>
    <name evidence="11" type="ORF">OUZ56_031550</name>
</gene>
<keyword evidence="5" id="KW-0378">Hydrolase</keyword>
<accession>A0ABQ9ZUJ1</accession>
<keyword evidence="4" id="KW-0227">DNA damage</keyword>
<evidence type="ECO:0000256" key="2">
    <source>
        <dbReference type="ARBA" id="ARBA00010205"/>
    </source>
</evidence>
<feature type="coiled-coil region" evidence="9">
    <location>
        <begin position="91"/>
        <end position="118"/>
    </location>
</feature>
<dbReference type="SUPFAM" id="SSF56024">
    <property type="entry name" value="Phospholipase D/nuclease"/>
    <property type="match status" value="2"/>
</dbReference>
<evidence type="ECO:0000256" key="1">
    <source>
        <dbReference type="ARBA" id="ARBA00004123"/>
    </source>
</evidence>
<keyword evidence="8" id="KW-0539">Nucleus</keyword>
<sequence length="582" mass="65281">MDMKECTYGSKCYRRNKQHFLGFSHPYIENVASRINNGEIEAVMSLGLTPDLVEQAQVVAELMESGELIPKEQQMLETSVYNRTRGVKRNASEMTQKKASQEAEVNHLEHKEKQLKIKAPSADGKTFATFKALEENQPQESVGKELNPQQKVEASAPLHYFLSAVANEPETWNQPLTLRFADLFHPSLGLLQQSMQMNFMVELGWLLAQYCQHKVQRKPLLVIYGVESKELSEAGSRVPTINTIRVKPKYPFGSHHTKMSMMSYEDGSLRIVVHTGNLIESDWEDRTQGIWVSPSCPPLLSEAAENTGDGDGDSVTGFKRDLLRYLETYSLVALQPWMEKIRKADMSHINVCFIPSSPGSYPIHPGANERVPRWGHLHLSWLLQQHSSSEPDDTVIMQCSSIGSLGPSPSSWLVGELAVSMAASSSTAKLGQQTVQVVYPCAQDVKASIHGMAGGGCLPYTRQGHSKQTWFTGFLYKWRSESRLRTRAMPHIKSYARVSSDMTRASFFLLTSANVSKAAWGMRSNKCATLMIQSFEAGVLFLPKFIFGGRSFELGRQIILPYDLPLTKYGDGDEPWFIDNMR</sequence>
<reference evidence="11 12" key="1">
    <citation type="journal article" date="2023" name="Nucleic Acids Res.">
        <title>The hologenome of Daphnia magna reveals possible DNA methylation and microbiome-mediated evolution of the host genome.</title>
        <authorList>
            <person name="Chaturvedi A."/>
            <person name="Li X."/>
            <person name="Dhandapani V."/>
            <person name="Marshall H."/>
            <person name="Kissane S."/>
            <person name="Cuenca-Cambronero M."/>
            <person name="Asole G."/>
            <person name="Calvet F."/>
            <person name="Ruiz-Romero M."/>
            <person name="Marangio P."/>
            <person name="Guigo R."/>
            <person name="Rago D."/>
            <person name="Mirbahai L."/>
            <person name="Eastwood N."/>
            <person name="Colbourne J.K."/>
            <person name="Zhou J."/>
            <person name="Mallon E."/>
            <person name="Orsini L."/>
        </authorList>
    </citation>
    <scope>NUCLEOTIDE SEQUENCE [LARGE SCALE GENOMIC DNA]</scope>
    <source>
        <strain evidence="11">LRV0_1</strain>
    </source>
</reference>
<evidence type="ECO:0000313" key="12">
    <source>
        <dbReference type="Proteomes" id="UP001234178"/>
    </source>
</evidence>
<dbReference type="Pfam" id="PF06087">
    <property type="entry name" value="Tyr-DNA_phospho"/>
    <property type="match status" value="1"/>
</dbReference>
<evidence type="ECO:0000313" key="11">
    <source>
        <dbReference type="EMBL" id="KAK4016591.1"/>
    </source>
</evidence>
<evidence type="ECO:0000259" key="10">
    <source>
        <dbReference type="Pfam" id="PF10283"/>
    </source>
</evidence>